<dbReference type="Gene3D" id="3.30.420.10">
    <property type="entry name" value="Ribonuclease H-like superfamily/Ribonuclease H"/>
    <property type="match status" value="1"/>
</dbReference>
<protein>
    <submittedName>
        <fullName evidence="3">Uncharacterized protein LOC136075093</fullName>
    </submittedName>
</protein>
<accession>A0ABM4B3M4</accession>
<dbReference type="RefSeq" id="XP_065643415.1">
    <property type="nucleotide sequence ID" value="XM_065787343.1"/>
</dbReference>
<proteinExistence type="predicted"/>
<dbReference type="PANTHER" id="PTHR19303">
    <property type="entry name" value="TRANSPOSON"/>
    <property type="match status" value="1"/>
</dbReference>
<dbReference type="PANTHER" id="PTHR19303:SF71">
    <property type="entry name" value="ZINC FINGER PHD-TYPE DOMAIN-CONTAINING PROTEIN"/>
    <property type="match status" value="1"/>
</dbReference>
<reference evidence="3" key="2">
    <citation type="submission" date="2025-08" db="UniProtKB">
        <authorList>
            <consortium name="RefSeq"/>
        </authorList>
    </citation>
    <scope>IDENTIFICATION</scope>
</reference>
<dbReference type="InterPro" id="IPR036397">
    <property type="entry name" value="RNaseH_sf"/>
</dbReference>
<gene>
    <name evidence="3" type="primary">LOC136075093</name>
</gene>
<dbReference type="InterPro" id="IPR004875">
    <property type="entry name" value="DDE_SF_endonuclease_dom"/>
</dbReference>
<sequence length="491" mass="55653">MQTYLKIVRNYICKSQRGKVSEETMLLAVIQVTKYKRSIRAVSREFNIPRKPLGRFCISKRLPSTSNTSVQTEVELDCQVFEPEQEVFLEEYLMKASDIYYGLSPKEVRRFAYTYAVACSRKIPHSWVELQSAGSDWFSGFLKRHPKLSIRSPQATSLARCTSFIKHNVKLFFDNLSNVLNRLKLSASDIWNIDETGITTVQRPDCVVARRGFRQIGRITSAERGALVTMALAVSAIGNSISPYFIFPRVYFKSHFICDGPIGCDRSAHSSGWMTETNFLKYIKHFSIHARCSNDHPCLVLIDNHSSHLDAAVLDFCKENGITLLSFPAHCGHKLQPLDRSVYGPFKKFVNSACDAWVTVNKRPMTIYDIPGIVKTALPNAMNPRNIISGFQATGICPFNRDIFPESDFLPSYLTDRPDSNTKMSSVDFSITKQTPRNEVSAGDCKQTPSNEVSSVDCKQKFKKFNSSESKSKIGNFARFRQHIRCYSKLL</sequence>
<keyword evidence="2" id="KW-1185">Reference proteome</keyword>
<dbReference type="InterPro" id="IPR050863">
    <property type="entry name" value="CenT-Element_Derived"/>
</dbReference>
<dbReference type="GeneID" id="136075093"/>
<evidence type="ECO:0000313" key="3">
    <source>
        <dbReference type="RefSeq" id="XP_065643415.1"/>
    </source>
</evidence>
<feature type="domain" description="DDE-1" evidence="1">
    <location>
        <begin position="258"/>
        <end position="352"/>
    </location>
</feature>
<evidence type="ECO:0000259" key="1">
    <source>
        <dbReference type="Pfam" id="PF03184"/>
    </source>
</evidence>
<dbReference type="Pfam" id="PF03184">
    <property type="entry name" value="DDE_1"/>
    <property type="match status" value="1"/>
</dbReference>
<dbReference type="Proteomes" id="UP001652625">
    <property type="component" value="Chromosome 01"/>
</dbReference>
<organism evidence="2 3">
    <name type="scientific">Hydra vulgaris</name>
    <name type="common">Hydra</name>
    <name type="synonym">Hydra attenuata</name>
    <dbReference type="NCBI Taxonomy" id="6087"/>
    <lineage>
        <taxon>Eukaryota</taxon>
        <taxon>Metazoa</taxon>
        <taxon>Cnidaria</taxon>
        <taxon>Hydrozoa</taxon>
        <taxon>Hydroidolina</taxon>
        <taxon>Anthoathecata</taxon>
        <taxon>Aplanulata</taxon>
        <taxon>Hydridae</taxon>
        <taxon>Hydra</taxon>
    </lineage>
</organism>
<evidence type="ECO:0000313" key="2">
    <source>
        <dbReference type="Proteomes" id="UP001652625"/>
    </source>
</evidence>
<name>A0ABM4B3M4_HYDVU</name>
<reference evidence="2" key="1">
    <citation type="submission" date="2025-05" db="UniProtKB">
        <authorList>
            <consortium name="RefSeq"/>
        </authorList>
    </citation>
    <scope>NUCLEOTIDE SEQUENCE [LARGE SCALE GENOMIC DNA]</scope>
</reference>